<organism evidence="6 7">
    <name type="scientific">Achromobacter insolitus</name>
    <dbReference type="NCBI Taxonomy" id="217204"/>
    <lineage>
        <taxon>Bacteria</taxon>
        <taxon>Pseudomonadati</taxon>
        <taxon>Pseudomonadota</taxon>
        <taxon>Betaproteobacteria</taxon>
        <taxon>Burkholderiales</taxon>
        <taxon>Alcaligenaceae</taxon>
        <taxon>Achromobacter</taxon>
    </lineage>
</organism>
<protein>
    <submittedName>
        <fullName evidence="6">Disulfide bond formation protein B</fullName>
    </submittedName>
</protein>
<name>A0A6S7EYW3_9BURK</name>
<dbReference type="GO" id="GO:0006457">
    <property type="term" value="P:protein folding"/>
    <property type="evidence" value="ECO:0007669"/>
    <property type="project" value="InterPro"/>
</dbReference>
<feature type="transmembrane region" description="Helical" evidence="5">
    <location>
        <begin position="45"/>
        <end position="64"/>
    </location>
</feature>
<keyword evidence="2 5" id="KW-0812">Transmembrane</keyword>
<evidence type="ECO:0000313" key="7">
    <source>
        <dbReference type="Proteomes" id="UP000494183"/>
    </source>
</evidence>
<feature type="transmembrane region" description="Helical" evidence="5">
    <location>
        <begin position="142"/>
        <end position="160"/>
    </location>
</feature>
<gene>
    <name evidence="6" type="primary">dsbB_1</name>
    <name evidence="6" type="ORF">LMG6000_01775</name>
</gene>
<evidence type="ECO:0000256" key="2">
    <source>
        <dbReference type="ARBA" id="ARBA00022692"/>
    </source>
</evidence>
<comment type="subcellular location">
    <subcellularLocation>
        <location evidence="1">Membrane</location>
        <topology evidence="1">Multi-pass membrane protein</topology>
    </subcellularLocation>
</comment>
<keyword evidence="3 5" id="KW-1133">Transmembrane helix</keyword>
<evidence type="ECO:0000256" key="4">
    <source>
        <dbReference type="ARBA" id="ARBA00023136"/>
    </source>
</evidence>
<dbReference type="Proteomes" id="UP000494183">
    <property type="component" value="Unassembled WGS sequence"/>
</dbReference>
<dbReference type="Gene3D" id="1.20.1550.10">
    <property type="entry name" value="DsbB-like"/>
    <property type="match status" value="1"/>
</dbReference>
<dbReference type="AlphaFoldDB" id="A0A6S7EYW3"/>
<accession>A0A6S7EYW3</accession>
<evidence type="ECO:0000313" key="6">
    <source>
        <dbReference type="EMBL" id="CAB3930715.1"/>
    </source>
</evidence>
<dbReference type="GO" id="GO:0016020">
    <property type="term" value="C:membrane"/>
    <property type="evidence" value="ECO:0007669"/>
    <property type="project" value="UniProtKB-SubCell"/>
</dbReference>
<evidence type="ECO:0000256" key="1">
    <source>
        <dbReference type="ARBA" id="ARBA00004141"/>
    </source>
</evidence>
<keyword evidence="4 5" id="KW-0472">Membrane</keyword>
<dbReference type="RefSeq" id="WP_175200812.1">
    <property type="nucleotide sequence ID" value="NZ_CADILH010000002.1"/>
</dbReference>
<reference evidence="6 7" key="1">
    <citation type="submission" date="2020-04" db="EMBL/GenBank/DDBJ databases">
        <authorList>
            <person name="De Canck E."/>
        </authorList>
    </citation>
    <scope>NUCLEOTIDE SEQUENCE [LARGE SCALE GENOMIC DNA]</scope>
    <source>
        <strain evidence="6 7">LMG 6000</strain>
    </source>
</reference>
<dbReference type="EMBL" id="CADILH010000002">
    <property type="protein sequence ID" value="CAB3930715.1"/>
    <property type="molecule type" value="Genomic_DNA"/>
</dbReference>
<feature type="transmembrane region" description="Helical" evidence="5">
    <location>
        <begin position="71"/>
        <end position="90"/>
    </location>
</feature>
<feature type="transmembrane region" description="Helical" evidence="5">
    <location>
        <begin position="12"/>
        <end position="33"/>
    </location>
</feature>
<proteinExistence type="predicted"/>
<dbReference type="InterPro" id="IPR003752">
    <property type="entry name" value="DiS_bond_form_DsbB/BdbC"/>
</dbReference>
<sequence length="197" mass="20938">MIFSRNPARGSRILNGLALLGITGALAMAFFWQIVYDELPCPLCLLQRVALLLAGVGFLLNMRLGPSPMHYAMSIAAALGGMLASGRQVLLHIAPGDPGYGSPMLGLHFYTWGFIAFSAIIVFCTAMLAVDRKWGDNMLRKPVSLLGVLVMALFFLMALANVGSTTLECGFGPCPDNPTSYQWLDSAAATSAYSGAG</sequence>
<dbReference type="Pfam" id="PF02600">
    <property type="entry name" value="DsbB"/>
    <property type="match status" value="1"/>
</dbReference>
<feature type="transmembrane region" description="Helical" evidence="5">
    <location>
        <begin position="110"/>
        <end position="130"/>
    </location>
</feature>
<dbReference type="GO" id="GO:0015035">
    <property type="term" value="F:protein-disulfide reductase activity"/>
    <property type="evidence" value="ECO:0007669"/>
    <property type="project" value="InterPro"/>
</dbReference>
<evidence type="ECO:0000256" key="5">
    <source>
        <dbReference type="SAM" id="Phobius"/>
    </source>
</evidence>
<keyword evidence="7" id="KW-1185">Reference proteome</keyword>
<dbReference type="InterPro" id="IPR023380">
    <property type="entry name" value="DsbB-like_sf"/>
</dbReference>
<evidence type="ECO:0000256" key="3">
    <source>
        <dbReference type="ARBA" id="ARBA00022989"/>
    </source>
</evidence>
<dbReference type="SUPFAM" id="SSF158442">
    <property type="entry name" value="DsbB-like"/>
    <property type="match status" value="1"/>
</dbReference>